<dbReference type="OrthoDB" id="413885at2759"/>
<feature type="compositionally biased region" description="Low complexity" evidence="3">
    <location>
        <begin position="622"/>
        <end position="631"/>
    </location>
</feature>
<dbReference type="GO" id="GO:0005576">
    <property type="term" value="C:extracellular region"/>
    <property type="evidence" value="ECO:0007669"/>
    <property type="project" value="InterPro"/>
</dbReference>
<keyword evidence="7" id="KW-1185">Reference proteome</keyword>
<dbReference type="InterPro" id="IPR053208">
    <property type="entry name" value="GMC_Oxidoreductase_CD"/>
</dbReference>
<dbReference type="PANTHER" id="PTHR47190:SF2">
    <property type="entry name" value="CELLOBIOSE DEHYDROGENASE (AFU_ORTHOLOGUE AFUA_2G17620)"/>
    <property type="match status" value="1"/>
</dbReference>
<dbReference type="Pfam" id="PF13450">
    <property type="entry name" value="NAD_binding_8"/>
    <property type="match status" value="1"/>
</dbReference>
<evidence type="ECO:0000256" key="2">
    <source>
        <dbReference type="ARBA" id="ARBA00023157"/>
    </source>
</evidence>
<dbReference type="Gene3D" id="3.30.410.10">
    <property type="entry name" value="Cholesterol Oxidase, domain 2"/>
    <property type="match status" value="1"/>
</dbReference>
<feature type="region of interest" description="Disordered" evidence="3">
    <location>
        <begin position="615"/>
        <end position="638"/>
    </location>
</feature>
<dbReference type="Pfam" id="PF14295">
    <property type="entry name" value="PAN_4"/>
    <property type="match status" value="4"/>
</dbReference>
<keyword evidence="1" id="KW-0677">Repeat</keyword>
<evidence type="ECO:0000256" key="3">
    <source>
        <dbReference type="SAM" id="MobiDB-lite"/>
    </source>
</evidence>
<dbReference type="SMART" id="SM00223">
    <property type="entry name" value="APPLE"/>
    <property type="match status" value="4"/>
</dbReference>
<evidence type="ECO:0000256" key="4">
    <source>
        <dbReference type="SAM" id="SignalP"/>
    </source>
</evidence>
<feature type="region of interest" description="Disordered" evidence="3">
    <location>
        <begin position="697"/>
        <end position="737"/>
    </location>
</feature>
<dbReference type="GO" id="GO:0016614">
    <property type="term" value="F:oxidoreductase activity, acting on CH-OH group of donors"/>
    <property type="evidence" value="ECO:0007669"/>
    <property type="project" value="InterPro"/>
</dbReference>
<dbReference type="Gene3D" id="3.50.50.60">
    <property type="entry name" value="FAD/NAD(P)-binding domain"/>
    <property type="match status" value="1"/>
</dbReference>
<dbReference type="PROSITE" id="PS00624">
    <property type="entry name" value="GMC_OXRED_2"/>
    <property type="match status" value="1"/>
</dbReference>
<keyword evidence="2" id="KW-1015">Disulfide bond</keyword>
<dbReference type="PANTHER" id="PTHR47190">
    <property type="entry name" value="DEHYDROGENASE, PUTATIVE-RELATED"/>
    <property type="match status" value="1"/>
</dbReference>
<feature type="domain" description="Apple" evidence="5">
    <location>
        <begin position="735"/>
        <end position="810"/>
    </location>
</feature>
<feature type="compositionally biased region" description="Low complexity" evidence="3">
    <location>
        <begin position="697"/>
        <end position="709"/>
    </location>
</feature>
<dbReference type="InterPro" id="IPR036188">
    <property type="entry name" value="FAD/NAD-bd_sf"/>
</dbReference>
<sequence>MRIPRVGALIGALAVILPAIDAQAYDVVIVGSGPGGLVAAEYLSRDANVSVLILEAGLPSLQATGGTDGPSYASSKGWTQFDIPGEFDNTIYNSANEKYRVDFVTGPYMWLGKLVGGCSSINAALYFRPPDSYVTNTKWPFSPSRVAALLDENEKIHDATDAPSADGKYYLQEAYNIVANAFKKIGYNEKTINDPAARNAKSQTFGHAPYTIKNGLRDTPAKAFWNLMKTRSNVKLVTSAMVSYIRQYQGKATAVVYNTNVEVPLTARGAVIMAAGALGTPKVLIQSGVGPQDQINLLNLRGDFPGVKNGGWVINNNVGKNLFDTNVVFASFSHPDQKSFQYKTKPSWAIDQYMNQGQTGGWASPGPVLIGYENYQVNGRAYEFQTTVLTAGFDTFYSQGNAFTTSLYVNNPEARDYSSFSADGKWNAFTQNSMYLATGNDLAAMQNYATRVVDALRANGATFLSAANGQSVADWVKGYGGRITHHFGGSCYASSDTSDSKRCADEKLRVIGTSNIFVGDATAMRDGTVNPYGFIMYVGREVGDQVKSYVASGPTPPPSTCTIENGVDYVGNDIGSVLSATAEGCCSICSGRSGCGAFSWTSYGGGTCWLKSSKGTTKADSSVRSSVISSTPTPPPPSCSIEENIDYIGNDLASALSSTAEGCCSICKAYNGCGAFSWSTFNSGTCWLKSSKGATQTSTGVRSSVVGSTTPPPTPPPTTPTPPPTTPPPPPSSQCSAVEENVDYTGNDIGSAASSSVDGCCSLCAQRSGCGAYTWTNQSGGTCWLKSGKGGTTSKSGARSATYSPDGKTCSLTNDVDYYGNDIGSALSSSASGCCSICRSRSGCAAFTWTSQDGGTCWLKSTAGSAVAKAGAVAGKI</sequence>
<dbReference type="Pfam" id="PF00732">
    <property type="entry name" value="GMC_oxred_N"/>
    <property type="match status" value="1"/>
</dbReference>
<evidence type="ECO:0000259" key="5">
    <source>
        <dbReference type="PROSITE" id="PS50948"/>
    </source>
</evidence>
<dbReference type="SUPFAM" id="SSF51905">
    <property type="entry name" value="FAD/NAD(P)-binding domain"/>
    <property type="match status" value="1"/>
</dbReference>
<dbReference type="InterPro" id="IPR000172">
    <property type="entry name" value="GMC_OxRdtase_N"/>
</dbReference>
<dbReference type="InterPro" id="IPR003609">
    <property type="entry name" value="Pan_app"/>
</dbReference>
<keyword evidence="4" id="KW-0732">Signal</keyword>
<organism evidence="6 7">
    <name type="scientific">Pythium oligandrum</name>
    <name type="common">Mycoparasitic fungus</name>
    <dbReference type="NCBI Taxonomy" id="41045"/>
    <lineage>
        <taxon>Eukaryota</taxon>
        <taxon>Sar</taxon>
        <taxon>Stramenopiles</taxon>
        <taxon>Oomycota</taxon>
        <taxon>Peronosporomycetes</taxon>
        <taxon>Pythiales</taxon>
        <taxon>Pythiaceae</taxon>
        <taxon>Pythium</taxon>
    </lineage>
</organism>
<feature type="signal peptide" evidence="4">
    <location>
        <begin position="1"/>
        <end position="22"/>
    </location>
</feature>
<reference evidence="6" key="1">
    <citation type="submission" date="2019-03" db="EMBL/GenBank/DDBJ databases">
        <title>Long read genome sequence of the mycoparasitic Pythium oligandrum ATCC 38472 isolated from sugarbeet rhizosphere.</title>
        <authorList>
            <person name="Gaulin E."/>
        </authorList>
    </citation>
    <scope>NUCLEOTIDE SEQUENCE</scope>
    <source>
        <strain evidence="6">ATCC 38472_TT</strain>
    </source>
</reference>
<dbReference type="AlphaFoldDB" id="A0A8K1CML8"/>
<name>A0A8K1CML8_PYTOL</name>
<proteinExistence type="predicted"/>
<accession>A0A8K1CML8</accession>
<feature type="chain" id="PRO_5035445646" description="Apple domain-containing protein" evidence="4">
    <location>
        <begin position="23"/>
        <end position="877"/>
    </location>
</feature>
<evidence type="ECO:0000256" key="1">
    <source>
        <dbReference type="ARBA" id="ARBA00022737"/>
    </source>
</evidence>
<dbReference type="EMBL" id="SPLM01000037">
    <property type="protein sequence ID" value="TMW65390.1"/>
    <property type="molecule type" value="Genomic_DNA"/>
</dbReference>
<dbReference type="GO" id="GO:0006508">
    <property type="term" value="P:proteolysis"/>
    <property type="evidence" value="ECO:0007669"/>
    <property type="project" value="InterPro"/>
</dbReference>
<protein>
    <recommendedName>
        <fullName evidence="5">Apple domain-containing protein</fullName>
    </recommendedName>
</protein>
<dbReference type="InterPro" id="IPR000177">
    <property type="entry name" value="Apple"/>
</dbReference>
<evidence type="ECO:0000313" key="7">
    <source>
        <dbReference type="Proteomes" id="UP000794436"/>
    </source>
</evidence>
<dbReference type="CDD" id="cd01100">
    <property type="entry name" value="APPLE_Factor_XI_like"/>
    <property type="match status" value="3"/>
</dbReference>
<dbReference type="GO" id="GO:0050660">
    <property type="term" value="F:flavin adenine dinucleotide binding"/>
    <property type="evidence" value="ECO:0007669"/>
    <property type="project" value="InterPro"/>
</dbReference>
<dbReference type="Gene3D" id="3.50.4.10">
    <property type="entry name" value="Hepatocyte Growth Factor"/>
    <property type="match status" value="4"/>
</dbReference>
<feature type="compositionally biased region" description="Pro residues" evidence="3">
    <location>
        <begin position="710"/>
        <end position="732"/>
    </location>
</feature>
<evidence type="ECO:0000313" key="6">
    <source>
        <dbReference type="EMBL" id="TMW65390.1"/>
    </source>
</evidence>
<comment type="caution">
    <text evidence="6">The sequence shown here is derived from an EMBL/GenBank/DDBJ whole genome shotgun (WGS) entry which is preliminary data.</text>
</comment>
<dbReference type="PROSITE" id="PS50948">
    <property type="entry name" value="PAN"/>
    <property type="match status" value="1"/>
</dbReference>
<dbReference type="SUPFAM" id="SSF54373">
    <property type="entry name" value="FAD-linked reductases, C-terminal domain"/>
    <property type="match status" value="1"/>
</dbReference>
<dbReference type="Proteomes" id="UP000794436">
    <property type="component" value="Unassembled WGS sequence"/>
</dbReference>
<gene>
    <name evidence="6" type="ORF">Poli38472_008032</name>
</gene>